<comment type="caution">
    <text evidence="10">The sequence shown here is derived from an EMBL/GenBank/DDBJ whole genome shotgun (WGS) entry which is preliminary data.</text>
</comment>
<keyword evidence="7 8" id="KW-0411">Iron-sulfur</keyword>
<reference evidence="10 11" key="1">
    <citation type="submission" date="2019-03" db="EMBL/GenBank/DDBJ databases">
        <title>Metabolic potential of uncultured bacteria and archaea associated with petroleum seepage in deep-sea sediments.</title>
        <authorList>
            <person name="Dong X."/>
            <person name="Hubert C."/>
        </authorList>
    </citation>
    <scope>NUCLEOTIDE SEQUENCE [LARGE SCALE GENOMIC DNA]</scope>
    <source>
        <strain evidence="10">E29_bin28</strain>
    </source>
</reference>
<evidence type="ECO:0000259" key="9">
    <source>
        <dbReference type="PROSITE" id="PS51379"/>
    </source>
</evidence>
<dbReference type="PROSITE" id="PS51379">
    <property type="entry name" value="4FE4S_FER_2"/>
    <property type="match status" value="2"/>
</dbReference>
<evidence type="ECO:0000313" key="10">
    <source>
        <dbReference type="EMBL" id="TET91758.1"/>
    </source>
</evidence>
<feature type="domain" description="4Fe-4S ferredoxin-type" evidence="9">
    <location>
        <begin position="394"/>
        <end position="425"/>
    </location>
</feature>
<evidence type="ECO:0000256" key="8">
    <source>
        <dbReference type="HAMAP-Rule" id="MF_00461"/>
    </source>
</evidence>
<dbReference type="Gene3D" id="3.10.20.600">
    <property type="match status" value="1"/>
</dbReference>
<keyword evidence="8" id="KW-1278">Translocase</keyword>
<comment type="similarity">
    <text evidence="8">Belongs to the 4Fe4S bacterial-type ferredoxin family. RnfC subfamily.</text>
</comment>
<dbReference type="Pfam" id="PF13375">
    <property type="entry name" value="RnfC_N"/>
    <property type="match status" value="1"/>
</dbReference>
<proteinExistence type="inferred from homology"/>
<dbReference type="GO" id="GO:0051539">
    <property type="term" value="F:4 iron, 4 sulfur cluster binding"/>
    <property type="evidence" value="ECO:0007669"/>
    <property type="project" value="UniProtKB-KW"/>
</dbReference>
<dbReference type="PROSITE" id="PS00198">
    <property type="entry name" value="4FE4S_FER_1"/>
    <property type="match status" value="1"/>
</dbReference>
<comment type="cofactor">
    <cofactor evidence="8">
        <name>[4Fe-4S] cluster</name>
        <dbReference type="ChEBI" id="CHEBI:49883"/>
    </cofactor>
    <text evidence="8">Binds 2 [4Fe-4S] clusters per subunit.</text>
</comment>
<comment type="subcellular location">
    <subcellularLocation>
        <location evidence="8">Cell membrane</location>
        <topology evidence="8">Peripheral membrane protein</topology>
    </subcellularLocation>
</comment>
<evidence type="ECO:0000256" key="1">
    <source>
        <dbReference type="ARBA" id="ARBA00022448"/>
    </source>
</evidence>
<dbReference type="GO" id="GO:0005886">
    <property type="term" value="C:plasma membrane"/>
    <property type="evidence" value="ECO:0007669"/>
    <property type="project" value="UniProtKB-SubCell"/>
</dbReference>
<dbReference type="Pfam" id="PF10531">
    <property type="entry name" value="SLBB"/>
    <property type="match status" value="1"/>
</dbReference>
<feature type="binding site" evidence="8">
    <location>
        <position position="369"/>
    </location>
    <ligand>
        <name>[4Fe-4S] cluster</name>
        <dbReference type="ChEBI" id="CHEBI:49883"/>
        <label>1</label>
    </ligand>
</feature>
<keyword evidence="1 8" id="KW-0813">Transport</keyword>
<comment type="function">
    <text evidence="8">Part of a membrane-bound complex that couples electron transfer with translocation of ions across the membrane.</text>
</comment>
<feature type="binding site" evidence="8">
    <location>
        <position position="405"/>
    </location>
    <ligand>
        <name>[4Fe-4S] cluster</name>
        <dbReference type="ChEBI" id="CHEBI:49883"/>
        <label>2</label>
    </ligand>
</feature>
<comment type="subunit">
    <text evidence="8">The complex is composed of six subunits: RnfA, RnfB, RnfC, RnfD, RnfE and RnfG.</text>
</comment>
<dbReference type="Proteomes" id="UP000316925">
    <property type="component" value="Unassembled WGS sequence"/>
</dbReference>
<keyword evidence="8" id="KW-1003">Cell membrane</keyword>
<feature type="binding site" evidence="8">
    <location>
        <position position="408"/>
    </location>
    <ligand>
        <name>[4Fe-4S] cluster</name>
        <dbReference type="ChEBI" id="CHEBI:49883"/>
        <label>2</label>
    </ligand>
</feature>
<evidence type="ECO:0000256" key="5">
    <source>
        <dbReference type="ARBA" id="ARBA00022982"/>
    </source>
</evidence>
<dbReference type="EMBL" id="SOIJ01000263">
    <property type="protein sequence ID" value="TET91758.1"/>
    <property type="molecule type" value="Genomic_DNA"/>
</dbReference>
<keyword evidence="3 8" id="KW-0479">Metal-binding</keyword>
<evidence type="ECO:0000256" key="7">
    <source>
        <dbReference type="ARBA" id="ARBA00023014"/>
    </source>
</evidence>
<dbReference type="PANTHER" id="PTHR43034">
    <property type="entry name" value="ION-TRANSLOCATING OXIDOREDUCTASE COMPLEX SUBUNIT C"/>
    <property type="match status" value="1"/>
</dbReference>
<dbReference type="SUPFAM" id="SSF46548">
    <property type="entry name" value="alpha-helical ferredoxin"/>
    <property type="match status" value="1"/>
</dbReference>
<keyword evidence="5 8" id="KW-0249">Electron transport</keyword>
<evidence type="ECO:0000256" key="6">
    <source>
        <dbReference type="ARBA" id="ARBA00023004"/>
    </source>
</evidence>
<feature type="binding site" evidence="8">
    <location>
        <position position="411"/>
    </location>
    <ligand>
        <name>[4Fe-4S] cluster</name>
        <dbReference type="ChEBI" id="CHEBI:49883"/>
        <label>2</label>
    </ligand>
</feature>
<protein>
    <recommendedName>
        <fullName evidence="8">Ion-translocating oxidoreductase complex subunit C</fullName>
        <ecNumber evidence="8">7.-.-.-</ecNumber>
    </recommendedName>
    <alternativeName>
        <fullName evidence="8">Rnf electron transport complex subunit C</fullName>
    </alternativeName>
</protein>
<dbReference type="Gene3D" id="3.40.50.11540">
    <property type="entry name" value="NADH-ubiquinone oxidoreductase 51kDa subunit"/>
    <property type="match status" value="1"/>
</dbReference>
<evidence type="ECO:0000256" key="3">
    <source>
        <dbReference type="ARBA" id="ARBA00022723"/>
    </source>
</evidence>
<dbReference type="AlphaFoldDB" id="A0A523YJK6"/>
<dbReference type="InterPro" id="IPR011538">
    <property type="entry name" value="Nuo51_FMN-bd"/>
</dbReference>
<dbReference type="EC" id="7.-.-.-" evidence="8"/>
<feature type="domain" description="4Fe-4S ferredoxin-type" evidence="9">
    <location>
        <begin position="357"/>
        <end position="387"/>
    </location>
</feature>
<dbReference type="InterPro" id="IPR017900">
    <property type="entry name" value="4Fe4S_Fe_S_CS"/>
</dbReference>
<dbReference type="SUPFAM" id="SSF142019">
    <property type="entry name" value="Nqo1 FMN-binding domain-like"/>
    <property type="match status" value="1"/>
</dbReference>
<gene>
    <name evidence="10" type="primary">rsxC</name>
    <name evidence="8" type="synonym">rnfC</name>
    <name evidence="10" type="ORF">E3J33_04605</name>
</gene>
<keyword evidence="2 8" id="KW-0004">4Fe-4S</keyword>
<feature type="binding site" evidence="8">
    <location>
        <position position="415"/>
    </location>
    <ligand>
        <name>[4Fe-4S] cluster</name>
        <dbReference type="ChEBI" id="CHEBI:49883"/>
        <label>1</label>
    </ligand>
</feature>
<dbReference type="InterPro" id="IPR026902">
    <property type="entry name" value="RnfC_N"/>
</dbReference>
<dbReference type="Pfam" id="PF01512">
    <property type="entry name" value="Complex1_51K"/>
    <property type="match status" value="1"/>
</dbReference>
<evidence type="ECO:0000256" key="2">
    <source>
        <dbReference type="ARBA" id="ARBA00022485"/>
    </source>
</evidence>
<name>A0A523YJK6_UNCAE</name>
<keyword evidence="6 8" id="KW-0408">Iron</keyword>
<dbReference type="NCBIfam" id="NF003454">
    <property type="entry name" value="PRK05035.1"/>
    <property type="match status" value="1"/>
</dbReference>
<dbReference type="InterPro" id="IPR019554">
    <property type="entry name" value="Soluble_ligand-bd"/>
</dbReference>
<dbReference type="Pfam" id="PF13237">
    <property type="entry name" value="Fer4_10"/>
    <property type="match status" value="1"/>
</dbReference>
<dbReference type="InterPro" id="IPR037225">
    <property type="entry name" value="Nuo51_FMN-bd_sf"/>
</dbReference>
<organism evidence="10 11">
    <name type="scientific">Aerophobetes bacterium</name>
    <dbReference type="NCBI Taxonomy" id="2030807"/>
    <lineage>
        <taxon>Bacteria</taxon>
        <taxon>Candidatus Aerophobota</taxon>
    </lineage>
</organism>
<dbReference type="GO" id="GO:0046872">
    <property type="term" value="F:metal ion binding"/>
    <property type="evidence" value="ECO:0007669"/>
    <property type="project" value="UniProtKB-KW"/>
</dbReference>
<sequence length="437" mass="47041">MRMKTFRQGLHLVEKKELSEDKKIKKISSPPRVILPLSQHTGAPGRPLVKVGDLVEEGQKIADADSFISSPIHASISGKVSSIEKLPHPVGGEGEAIIIEGNGNGRKVWEKGEVSSRSLEAKEIRKIIREAGIVGLGGAAFPTHVKLSPPENKPIDTIILNGCECEPYLTGDHRLMLERADDCLYGLRLIIKVTGATRGYVGIESNKGDAIALMREKLKAKGNIQVVPLKTKYPQGGEKMLIKAILNREVPSGGLPLDVGVVVSNVGTAVAIAEAIKWGKPLLERVVTITGSGVSQPANLWVPLGTPFSCVVEECGGLKENASKVIMGGPMMGLSQYTLDVPVIKGTSGILVLTESEAVAREEEPCIKCARCIDHCPMGLLPTILARLVKAERWDSLKDYGVMDCIECGCCAYVCPSRIPLVHLMKLGKFQVSQRQA</sequence>
<dbReference type="GO" id="GO:0022900">
    <property type="term" value="P:electron transport chain"/>
    <property type="evidence" value="ECO:0007669"/>
    <property type="project" value="UniProtKB-UniRule"/>
</dbReference>
<feature type="binding site" evidence="8">
    <location>
        <position position="372"/>
    </location>
    <ligand>
        <name>[4Fe-4S] cluster</name>
        <dbReference type="ChEBI" id="CHEBI:49883"/>
        <label>1</label>
    </ligand>
</feature>
<feature type="binding site" evidence="8">
    <location>
        <position position="376"/>
    </location>
    <ligand>
        <name>[4Fe-4S] cluster</name>
        <dbReference type="ChEBI" id="CHEBI:49883"/>
        <label>2</label>
    </ligand>
</feature>
<dbReference type="InterPro" id="IPR017896">
    <property type="entry name" value="4Fe4S_Fe-S-bd"/>
</dbReference>
<keyword evidence="4 8" id="KW-0677">Repeat</keyword>
<evidence type="ECO:0000256" key="4">
    <source>
        <dbReference type="ARBA" id="ARBA00022737"/>
    </source>
</evidence>
<evidence type="ECO:0000313" key="11">
    <source>
        <dbReference type="Proteomes" id="UP000316925"/>
    </source>
</evidence>
<dbReference type="PANTHER" id="PTHR43034:SF2">
    <property type="entry name" value="ION-TRANSLOCATING OXIDOREDUCTASE COMPLEX SUBUNIT C"/>
    <property type="match status" value="1"/>
</dbReference>
<dbReference type="HAMAP" id="MF_00461">
    <property type="entry name" value="RsxC_RnfC"/>
    <property type="match status" value="1"/>
</dbReference>
<dbReference type="InterPro" id="IPR010208">
    <property type="entry name" value="Ion_transpt_RnfC/RsxC"/>
</dbReference>
<dbReference type="GO" id="GO:0009055">
    <property type="term" value="F:electron transfer activity"/>
    <property type="evidence" value="ECO:0007669"/>
    <property type="project" value="InterPro"/>
</dbReference>
<keyword evidence="8" id="KW-0472">Membrane</keyword>
<dbReference type="Gene3D" id="3.30.70.20">
    <property type="match status" value="1"/>
</dbReference>
<accession>A0A523YJK6</accession>
<feature type="binding site" evidence="8">
    <location>
        <position position="366"/>
    </location>
    <ligand>
        <name>[4Fe-4S] cluster</name>
        <dbReference type="ChEBI" id="CHEBI:49883"/>
        <label>1</label>
    </ligand>
</feature>
<dbReference type="NCBIfam" id="TIGR01945">
    <property type="entry name" value="rnfC"/>
    <property type="match status" value="1"/>
</dbReference>